<feature type="region of interest" description="Disordered" evidence="1">
    <location>
        <begin position="195"/>
        <end position="223"/>
    </location>
</feature>
<feature type="region of interest" description="Disordered" evidence="1">
    <location>
        <begin position="145"/>
        <end position="164"/>
    </location>
</feature>
<evidence type="ECO:0008006" key="4">
    <source>
        <dbReference type="Google" id="ProtNLM"/>
    </source>
</evidence>
<dbReference type="EMBL" id="JARKIB010000106">
    <property type="protein sequence ID" value="KAJ7739548.1"/>
    <property type="molecule type" value="Genomic_DNA"/>
</dbReference>
<dbReference type="Gene3D" id="3.30.70.330">
    <property type="match status" value="1"/>
</dbReference>
<reference evidence="2" key="1">
    <citation type="submission" date="2023-03" db="EMBL/GenBank/DDBJ databases">
        <title>Massive genome expansion in bonnet fungi (Mycena s.s.) driven by repeated elements and novel gene families across ecological guilds.</title>
        <authorList>
            <consortium name="Lawrence Berkeley National Laboratory"/>
            <person name="Harder C.B."/>
            <person name="Miyauchi S."/>
            <person name="Viragh M."/>
            <person name="Kuo A."/>
            <person name="Thoen E."/>
            <person name="Andreopoulos B."/>
            <person name="Lu D."/>
            <person name="Skrede I."/>
            <person name="Drula E."/>
            <person name="Henrissat B."/>
            <person name="Morin E."/>
            <person name="Kohler A."/>
            <person name="Barry K."/>
            <person name="LaButti K."/>
            <person name="Morin E."/>
            <person name="Salamov A."/>
            <person name="Lipzen A."/>
            <person name="Mereny Z."/>
            <person name="Hegedus B."/>
            <person name="Baldrian P."/>
            <person name="Stursova M."/>
            <person name="Weitz H."/>
            <person name="Taylor A."/>
            <person name="Grigoriev I.V."/>
            <person name="Nagy L.G."/>
            <person name="Martin F."/>
            <person name="Kauserud H."/>
        </authorList>
    </citation>
    <scope>NUCLEOTIDE SEQUENCE</scope>
    <source>
        <strain evidence="2">CBHHK182m</strain>
    </source>
</reference>
<evidence type="ECO:0000256" key="1">
    <source>
        <dbReference type="SAM" id="MobiDB-lite"/>
    </source>
</evidence>
<name>A0AAD7MZV2_9AGAR</name>
<keyword evidence="3" id="KW-1185">Reference proteome</keyword>
<proteinExistence type="predicted"/>
<dbReference type="AlphaFoldDB" id="A0AAD7MZV2"/>
<dbReference type="Proteomes" id="UP001215598">
    <property type="component" value="Unassembled WGS sequence"/>
</dbReference>
<dbReference type="InterPro" id="IPR035979">
    <property type="entry name" value="RBD_domain_sf"/>
</dbReference>
<dbReference type="InterPro" id="IPR012677">
    <property type="entry name" value="Nucleotide-bd_a/b_plait_sf"/>
</dbReference>
<dbReference type="GO" id="GO:0003676">
    <property type="term" value="F:nucleic acid binding"/>
    <property type="evidence" value="ECO:0007669"/>
    <property type="project" value="InterPro"/>
</dbReference>
<comment type="caution">
    <text evidence="2">The sequence shown here is derived from an EMBL/GenBank/DDBJ whole genome shotgun (WGS) entry which is preliminary data.</text>
</comment>
<feature type="compositionally biased region" description="Low complexity" evidence="1">
    <location>
        <begin position="200"/>
        <end position="223"/>
    </location>
</feature>
<evidence type="ECO:0000313" key="2">
    <source>
        <dbReference type="EMBL" id="KAJ7739548.1"/>
    </source>
</evidence>
<evidence type="ECO:0000313" key="3">
    <source>
        <dbReference type="Proteomes" id="UP001215598"/>
    </source>
</evidence>
<sequence>MGRLSGFEVLHATTPNKVRRRHSPERPLDDMYSSTLLSEDDTGRLSFDCDHMLTPLGLPQPRPSPAQRPRAKFCPPVKIMLEGVEMAVGTRIFYSITIYFFHRGKSTMIYDLIFRRFTDEGDEQRALIEMHGLYYLSQPMRISPTTAKYKPPPPDVGGSTLPTSTPISSCVSGLGQLGQLQAQAQQAPSVTTASVGCPMQAQQQPQAQQSQQPGQPQQDPTATQWHHYTQAGAIFGSLIGPNGKQLTSTDPYNTTVFRGGLTACGGDMLRTFFRSFGEIQYVKVPVGKHCAFMHWGCSQYKAAQAVAQAAQVAALQAAAATPPPVPAPLPVVLPQQQPQQPQVQPATAATNSNNGWRLGLPVLVDPFPVVV</sequence>
<gene>
    <name evidence="2" type="ORF">B0H16DRAFT_1758690</name>
</gene>
<protein>
    <recommendedName>
        <fullName evidence="4">RRM domain-containing protein</fullName>
    </recommendedName>
</protein>
<accession>A0AAD7MZV2</accession>
<dbReference type="SUPFAM" id="SSF54928">
    <property type="entry name" value="RNA-binding domain, RBD"/>
    <property type="match status" value="1"/>
</dbReference>
<organism evidence="2 3">
    <name type="scientific">Mycena metata</name>
    <dbReference type="NCBI Taxonomy" id="1033252"/>
    <lineage>
        <taxon>Eukaryota</taxon>
        <taxon>Fungi</taxon>
        <taxon>Dikarya</taxon>
        <taxon>Basidiomycota</taxon>
        <taxon>Agaricomycotina</taxon>
        <taxon>Agaricomycetes</taxon>
        <taxon>Agaricomycetidae</taxon>
        <taxon>Agaricales</taxon>
        <taxon>Marasmiineae</taxon>
        <taxon>Mycenaceae</taxon>
        <taxon>Mycena</taxon>
    </lineage>
</organism>